<comment type="caution">
    <text evidence="7">The sequence shown here is derived from an EMBL/GenBank/DDBJ whole genome shotgun (WGS) entry which is preliminary data.</text>
</comment>
<dbReference type="EMBL" id="MFGX01000011">
    <property type="protein sequence ID" value="OGF57503.1"/>
    <property type="molecule type" value="Genomic_DNA"/>
</dbReference>
<dbReference type="PANTHER" id="PTHR37481:SF1">
    <property type="entry name" value="LIPOPOLYSACCHARIDE EXPORT SYSTEM PROTEIN LPTC"/>
    <property type="match status" value="1"/>
</dbReference>
<dbReference type="Gene3D" id="2.60.450.10">
    <property type="entry name" value="Lipopolysaccharide (LPS) transport protein A like domain"/>
    <property type="match status" value="1"/>
</dbReference>
<name>A0A1F5V259_FRAXR</name>
<feature type="signal peptide" evidence="6">
    <location>
        <begin position="1"/>
        <end position="21"/>
    </location>
</feature>
<keyword evidence="2" id="KW-0997">Cell inner membrane</keyword>
<evidence type="ECO:0000256" key="2">
    <source>
        <dbReference type="ARBA" id="ARBA00022519"/>
    </source>
</evidence>
<protein>
    <submittedName>
        <fullName evidence="7">LPS export ABC transporter periplasmic protein LptC</fullName>
    </submittedName>
</protein>
<proteinExistence type="predicted"/>
<dbReference type="GO" id="GO:0015221">
    <property type="term" value="F:lipopolysaccharide transmembrane transporter activity"/>
    <property type="evidence" value="ECO:0007669"/>
    <property type="project" value="InterPro"/>
</dbReference>
<dbReference type="GO" id="GO:0005886">
    <property type="term" value="C:plasma membrane"/>
    <property type="evidence" value="ECO:0007669"/>
    <property type="project" value="InterPro"/>
</dbReference>
<dbReference type="InterPro" id="IPR026265">
    <property type="entry name" value="LptC"/>
</dbReference>
<reference evidence="7 8" key="1">
    <citation type="journal article" date="2016" name="Nat. Commun.">
        <title>Thousands of microbial genomes shed light on interconnected biogeochemical processes in an aquifer system.</title>
        <authorList>
            <person name="Anantharaman K."/>
            <person name="Brown C.T."/>
            <person name="Hug L.A."/>
            <person name="Sharon I."/>
            <person name="Castelle C.J."/>
            <person name="Probst A.J."/>
            <person name="Thomas B.C."/>
            <person name="Singh A."/>
            <person name="Wilkins M.J."/>
            <person name="Karaoz U."/>
            <person name="Brodie E.L."/>
            <person name="Williams K.H."/>
            <person name="Hubbard S.S."/>
            <person name="Banfield J.F."/>
        </authorList>
    </citation>
    <scope>NUCLEOTIDE SEQUENCE [LARGE SCALE GENOMIC DNA]</scope>
    <source>
        <strain evidence="8">RBG_16_55_9</strain>
    </source>
</reference>
<dbReference type="STRING" id="1817864.A2Z21_08950"/>
<sequence length="188" mass="21283">MPRPSTQRRDFALLLAAFSCAAVFSLTSCSRSIQSEQPSQETPQIELEENELTHYNEDGKAAWVLHAHSVEYFEESQETQANEVEVHFLDQDGGEALIVQADSLTFYHRSGDLQFSGNLHAHDPEGLQFSTDEAYWEEKTHTLRSDSPVHVEREDLTLTGQGFEYRADEGTLTIKDAHLQFNLKEPSP</sequence>
<evidence type="ECO:0000256" key="3">
    <source>
        <dbReference type="ARBA" id="ARBA00022692"/>
    </source>
</evidence>
<accession>A0A1F5V259</accession>
<evidence type="ECO:0000256" key="6">
    <source>
        <dbReference type="SAM" id="SignalP"/>
    </source>
</evidence>
<evidence type="ECO:0000313" key="8">
    <source>
        <dbReference type="Proteomes" id="UP000179157"/>
    </source>
</evidence>
<keyword evidence="4" id="KW-1133">Transmembrane helix</keyword>
<dbReference type="InterPro" id="IPR052363">
    <property type="entry name" value="LPS_export_LptC"/>
</dbReference>
<dbReference type="PROSITE" id="PS51257">
    <property type="entry name" value="PROKAR_LIPOPROTEIN"/>
    <property type="match status" value="1"/>
</dbReference>
<dbReference type="PANTHER" id="PTHR37481">
    <property type="entry name" value="LIPOPOLYSACCHARIDE EXPORT SYSTEM PROTEIN LPTC"/>
    <property type="match status" value="1"/>
</dbReference>
<keyword evidence="6" id="KW-0732">Signal</keyword>
<keyword evidence="5" id="KW-0472">Membrane</keyword>
<feature type="chain" id="PRO_5009521895" evidence="6">
    <location>
        <begin position="22"/>
        <end position="188"/>
    </location>
</feature>
<dbReference type="AlphaFoldDB" id="A0A1F5V259"/>
<dbReference type="NCBIfam" id="TIGR04409">
    <property type="entry name" value="LptC_YrbK"/>
    <property type="match status" value="1"/>
</dbReference>
<dbReference type="Pfam" id="PF06835">
    <property type="entry name" value="LptC"/>
    <property type="match status" value="1"/>
</dbReference>
<keyword evidence="1" id="KW-1003">Cell membrane</keyword>
<keyword evidence="3" id="KW-0812">Transmembrane</keyword>
<gene>
    <name evidence="7" type="ORF">A2Z21_08950</name>
</gene>
<evidence type="ECO:0000313" key="7">
    <source>
        <dbReference type="EMBL" id="OGF57503.1"/>
    </source>
</evidence>
<dbReference type="Proteomes" id="UP000179157">
    <property type="component" value="Unassembled WGS sequence"/>
</dbReference>
<organism evidence="7 8">
    <name type="scientific">Fraserbacteria sp. (strain RBG_16_55_9)</name>
    <dbReference type="NCBI Taxonomy" id="1817864"/>
    <lineage>
        <taxon>Bacteria</taxon>
        <taxon>Candidatus Fraseribacteriota</taxon>
    </lineage>
</organism>
<evidence type="ECO:0000256" key="5">
    <source>
        <dbReference type="ARBA" id="ARBA00023136"/>
    </source>
</evidence>
<dbReference type="GO" id="GO:0017089">
    <property type="term" value="F:glycolipid transfer activity"/>
    <property type="evidence" value="ECO:0007669"/>
    <property type="project" value="TreeGrafter"/>
</dbReference>
<evidence type="ECO:0000256" key="1">
    <source>
        <dbReference type="ARBA" id="ARBA00022475"/>
    </source>
</evidence>
<evidence type="ECO:0000256" key="4">
    <source>
        <dbReference type="ARBA" id="ARBA00022989"/>
    </source>
</evidence>
<dbReference type="GO" id="GO:0030288">
    <property type="term" value="C:outer membrane-bounded periplasmic space"/>
    <property type="evidence" value="ECO:0007669"/>
    <property type="project" value="TreeGrafter"/>
</dbReference>
<dbReference type="InterPro" id="IPR010664">
    <property type="entry name" value="LipoPS_assembly_LptC-rel"/>
</dbReference>